<dbReference type="Pfam" id="PF08038">
    <property type="entry name" value="Tom7"/>
    <property type="match status" value="1"/>
</dbReference>
<feature type="transmembrane region" description="Helical" evidence="12">
    <location>
        <begin position="17"/>
        <end position="35"/>
    </location>
</feature>
<sequence length="153" mass="17472">MKLSPTTKSLIGKTVDIGTFAVQWGFVPFVVYLGFKKGAEPMPNGQLFFVSFIFRLFLFCRTFNIRAKNALNTAFYTRLGFSKHQRRRKFSLRTILSHPIKLTPNPNVTFLEDKVKIDDINVDTKKITVTTDLPASEVLEALKKTGKEIKQLQ</sequence>
<evidence type="ECO:0000256" key="11">
    <source>
        <dbReference type="ARBA" id="ARBA00032786"/>
    </source>
</evidence>
<evidence type="ECO:0000256" key="3">
    <source>
        <dbReference type="ARBA" id="ARBA00014537"/>
    </source>
</evidence>
<evidence type="ECO:0000313" key="14">
    <source>
        <dbReference type="Proteomes" id="UP000005237"/>
    </source>
</evidence>
<dbReference type="AlphaFoldDB" id="A0A8R1IAJ1"/>
<reference evidence="13" key="2">
    <citation type="submission" date="2022-06" db="UniProtKB">
        <authorList>
            <consortium name="EnsemblMetazoa"/>
        </authorList>
    </citation>
    <scope>IDENTIFICATION</scope>
    <source>
        <strain evidence="13">DF5081</strain>
    </source>
</reference>
<dbReference type="GO" id="GO:0005742">
    <property type="term" value="C:mitochondrial outer membrane translocase complex"/>
    <property type="evidence" value="ECO:0007669"/>
    <property type="project" value="InterPro"/>
</dbReference>
<keyword evidence="14" id="KW-1185">Reference proteome</keyword>
<accession>A0A8R1IAJ1</accession>
<evidence type="ECO:0000256" key="6">
    <source>
        <dbReference type="ARBA" id="ARBA00022787"/>
    </source>
</evidence>
<keyword evidence="9" id="KW-0496">Mitochondrion</keyword>
<evidence type="ECO:0000256" key="10">
    <source>
        <dbReference type="ARBA" id="ARBA00023136"/>
    </source>
</evidence>
<proteinExistence type="inferred from homology"/>
<feature type="transmembrane region" description="Helical" evidence="12">
    <location>
        <begin position="47"/>
        <end position="64"/>
    </location>
</feature>
<organism evidence="13 14">
    <name type="scientific">Caenorhabditis japonica</name>
    <dbReference type="NCBI Taxonomy" id="281687"/>
    <lineage>
        <taxon>Eukaryota</taxon>
        <taxon>Metazoa</taxon>
        <taxon>Ecdysozoa</taxon>
        <taxon>Nematoda</taxon>
        <taxon>Chromadorea</taxon>
        <taxon>Rhabditida</taxon>
        <taxon>Rhabditina</taxon>
        <taxon>Rhabditomorpha</taxon>
        <taxon>Rhabditoidea</taxon>
        <taxon>Rhabditidae</taxon>
        <taxon>Peloderinae</taxon>
        <taxon>Caenorhabditis</taxon>
    </lineage>
</organism>
<keyword evidence="4" id="KW-0813">Transport</keyword>
<comment type="similarity">
    <text evidence="2">Belongs to the Tom7 family.</text>
</comment>
<evidence type="ECO:0000256" key="9">
    <source>
        <dbReference type="ARBA" id="ARBA00023128"/>
    </source>
</evidence>
<dbReference type="GO" id="GO:1903955">
    <property type="term" value="P:positive regulation of protein targeting to mitochondrion"/>
    <property type="evidence" value="ECO:0007669"/>
    <property type="project" value="TreeGrafter"/>
</dbReference>
<evidence type="ECO:0000256" key="1">
    <source>
        <dbReference type="ARBA" id="ARBA00004572"/>
    </source>
</evidence>
<dbReference type="InterPro" id="IPR012621">
    <property type="entry name" value="Tom7"/>
</dbReference>
<evidence type="ECO:0000256" key="12">
    <source>
        <dbReference type="SAM" id="Phobius"/>
    </source>
</evidence>
<name>A0A8R1IAJ1_CAEJA</name>
<dbReference type="Gene3D" id="3.30.70.100">
    <property type="match status" value="1"/>
</dbReference>
<evidence type="ECO:0000256" key="2">
    <source>
        <dbReference type="ARBA" id="ARBA00010917"/>
    </source>
</evidence>
<keyword evidence="5 12" id="KW-0812">Transmembrane</keyword>
<dbReference type="EnsemblMetazoa" id="CJA20396.1">
    <property type="protein sequence ID" value="CJA20396.1"/>
    <property type="gene ID" value="WBGene00175968"/>
</dbReference>
<evidence type="ECO:0000256" key="4">
    <source>
        <dbReference type="ARBA" id="ARBA00022448"/>
    </source>
</evidence>
<dbReference type="Proteomes" id="UP000005237">
    <property type="component" value="Unassembled WGS sequence"/>
</dbReference>
<protein>
    <recommendedName>
        <fullName evidence="3">Mitochondrial import receptor subunit TOM7 homolog</fullName>
    </recommendedName>
    <alternativeName>
        <fullName evidence="11">Translocase of outer membrane 7 kDa subunit homolog</fullName>
    </alternativeName>
</protein>
<dbReference type="PANTHER" id="PTHR46722:SF1">
    <property type="entry name" value="MITOCHONDRIAL IMPORT RECEPTOR SUBUNIT TOM7 HOMOLOG"/>
    <property type="match status" value="1"/>
</dbReference>
<evidence type="ECO:0000256" key="5">
    <source>
        <dbReference type="ARBA" id="ARBA00022692"/>
    </source>
</evidence>
<evidence type="ECO:0000256" key="8">
    <source>
        <dbReference type="ARBA" id="ARBA00022989"/>
    </source>
</evidence>
<reference evidence="14" key="1">
    <citation type="submission" date="2010-08" db="EMBL/GenBank/DDBJ databases">
        <authorList>
            <consortium name="Caenorhabditis japonica Sequencing Consortium"/>
            <person name="Wilson R.K."/>
        </authorList>
    </citation>
    <scope>NUCLEOTIDE SEQUENCE [LARGE SCALE GENOMIC DNA]</scope>
    <source>
        <strain evidence="14">DF5081</strain>
    </source>
</reference>
<dbReference type="PANTHER" id="PTHR46722">
    <property type="entry name" value="MITOCHONDRIAL IMPORT RECEPTOR SUBUNIT TOM7 HOMOLOG"/>
    <property type="match status" value="1"/>
</dbReference>
<keyword evidence="10 12" id="KW-0472">Membrane</keyword>
<evidence type="ECO:0000313" key="13">
    <source>
        <dbReference type="EnsemblMetazoa" id="CJA20396.1"/>
    </source>
</evidence>
<dbReference type="GO" id="GO:0030150">
    <property type="term" value="P:protein import into mitochondrial matrix"/>
    <property type="evidence" value="ECO:0007669"/>
    <property type="project" value="InterPro"/>
</dbReference>
<keyword evidence="8 12" id="KW-1133">Transmembrane helix</keyword>
<comment type="subcellular location">
    <subcellularLocation>
        <location evidence="1">Mitochondrion outer membrane</location>
        <topology evidence="1">Single-pass membrane protein</topology>
    </subcellularLocation>
</comment>
<evidence type="ECO:0000256" key="7">
    <source>
        <dbReference type="ARBA" id="ARBA00022927"/>
    </source>
</evidence>
<keyword evidence="7" id="KW-0653">Protein transport</keyword>
<keyword evidence="6" id="KW-1000">Mitochondrion outer membrane</keyword>